<proteinExistence type="predicted"/>
<feature type="coiled-coil region" evidence="1">
    <location>
        <begin position="43"/>
        <end position="70"/>
    </location>
</feature>
<dbReference type="EMBL" id="CACVAS010000040">
    <property type="protein sequence ID" value="CAA6806199.1"/>
    <property type="molecule type" value="Genomic_DNA"/>
</dbReference>
<dbReference type="PROSITE" id="PS51257">
    <property type="entry name" value="PROKAR_LIPOPROTEIN"/>
    <property type="match status" value="1"/>
</dbReference>
<name>A0A6S6SM42_9BACT</name>
<accession>A0A6S6SM42</accession>
<reference evidence="2" key="1">
    <citation type="submission" date="2020-01" db="EMBL/GenBank/DDBJ databases">
        <authorList>
            <person name="Meier V. D."/>
            <person name="Meier V D."/>
        </authorList>
    </citation>
    <scope>NUCLEOTIDE SEQUENCE</scope>
    <source>
        <strain evidence="2">HLG_WM_MAG_01</strain>
    </source>
</reference>
<keyword evidence="1" id="KW-0175">Coiled coil</keyword>
<evidence type="ECO:0000313" key="2">
    <source>
        <dbReference type="EMBL" id="CAA6806199.1"/>
    </source>
</evidence>
<sequence>MKIALTFFLTINIAMACDLKRFISELKSNNKNYIIHKENRAGIDDLKNRQQRVDSKYQKAQQDIKSLEENIKLRGGL</sequence>
<protein>
    <submittedName>
        <fullName evidence="2">Uncharacterized protein</fullName>
    </submittedName>
</protein>
<dbReference type="AlphaFoldDB" id="A0A6S6SM42"/>
<gene>
    <name evidence="2" type="ORF">HELGO_WM33722</name>
</gene>
<evidence type="ECO:0000256" key="1">
    <source>
        <dbReference type="SAM" id="Coils"/>
    </source>
</evidence>
<organism evidence="2">
    <name type="scientific">uncultured Sulfurovum sp</name>
    <dbReference type="NCBI Taxonomy" id="269237"/>
    <lineage>
        <taxon>Bacteria</taxon>
        <taxon>Pseudomonadati</taxon>
        <taxon>Campylobacterota</taxon>
        <taxon>Epsilonproteobacteria</taxon>
        <taxon>Campylobacterales</taxon>
        <taxon>Sulfurovaceae</taxon>
        <taxon>Sulfurovum</taxon>
        <taxon>environmental samples</taxon>
    </lineage>
</organism>